<keyword evidence="5" id="KW-1185">Reference proteome</keyword>
<keyword evidence="2" id="KW-1133">Transmembrane helix</keyword>
<evidence type="ECO:0000313" key="4">
    <source>
        <dbReference type="EMBL" id="QDT31297.1"/>
    </source>
</evidence>
<keyword evidence="2" id="KW-0472">Membrane</keyword>
<dbReference type="InterPro" id="IPR023155">
    <property type="entry name" value="Cyt_c-552/4"/>
</dbReference>
<dbReference type="Pfam" id="PF13435">
    <property type="entry name" value="Cytochrome_C554"/>
    <property type="match status" value="1"/>
</dbReference>
<keyword evidence="1" id="KW-0732">Signal</keyword>
<dbReference type="InterPro" id="IPR051829">
    <property type="entry name" value="Multiheme_Cytochr_ET"/>
</dbReference>
<reference evidence="4 5" key="1">
    <citation type="submission" date="2019-02" db="EMBL/GenBank/DDBJ databases">
        <title>Deep-cultivation of Planctomycetes and their phenomic and genomic characterization uncovers novel biology.</title>
        <authorList>
            <person name="Wiegand S."/>
            <person name="Jogler M."/>
            <person name="Boedeker C."/>
            <person name="Pinto D."/>
            <person name="Vollmers J."/>
            <person name="Rivas-Marin E."/>
            <person name="Kohn T."/>
            <person name="Peeters S.H."/>
            <person name="Heuer A."/>
            <person name="Rast P."/>
            <person name="Oberbeckmann S."/>
            <person name="Bunk B."/>
            <person name="Jeske O."/>
            <person name="Meyerdierks A."/>
            <person name="Storesund J.E."/>
            <person name="Kallscheuer N."/>
            <person name="Luecker S."/>
            <person name="Lage O.M."/>
            <person name="Pohl T."/>
            <person name="Merkel B.J."/>
            <person name="Hornburger P."/>
            <person name="Mueller R.-W."/>
            <person name="Bruemmer F."/>
            <person name="Labrenz M."/>
            <person name="Spormann A.M."/>
            <person name="Op den Camp H."/>
            <person name="Overmann J."/>
            <person name="Amann R."/>
            <person name="Jetten M.S.M."/>
            <person name="Mascher T."/>
            <person name="Medema M.H."/>
            <person name="Devos D.P."/>
            <person name="Kaster A.-K."/>
            <person name="Ovreas L."/>
            <person name="Rohde M."/>
            <person name="Galperin M.Y."/>
            <person name="Jogler C."/>
        </authorList>
    </citation>
    <scope>NUCLEOTIDE SEQUENCE [LARGE SCALE GENOMIC DNA]</scope>
    <source>
        <strain evidence="4 5">Mal48</strain>
    </source>
</reference>
<dbReference type="Gene3D" id="1.10.1130.10">
    <property type="entry name" value="Flavocytochrome C3, Chain A"/>
    <property type="match status" value="1"/>
</dbReference>
<dbReference type="PANTHER" id="PTHR35038">
    <property type="entry name" value="DISSIMILATORY SULFITE REDUCTASE SIRA"/>
    <property type="match status" value="1"/>
</dbReference>
<evidence type="ECO:0000256" key="2">
    <source>
        <dbReference type="SAM" id="Phobius"/>
    </source>
</evidence>
<keyword evidence="2" id="KW-0812">Transmembrane</keyword>
<feature type="domain" description="Cytochrome c-552/4" evidence="3">
    <location>
        <begin position="187"/>
        <end position="225"/>
    </location>
</feature>
<dbReference type="OrthoDB" id="234670at2"/>
<feature type="transmembrane region" description="Helical" evidence="2">
    <location>
        <begin position="14"/>
        <end position="33"/>
    </location>
</feature>
<dbReference type="SUPFAM" id="SSF48695">
    <property type="entry name" value="Multiheme cytochromes"/>
    <property type="match status" value="1"/>
</dbReference>
<name>A0A517QIA6_9PLAN</name>
<dbReference type="KEGG" id="tpol:Mal48_05300"/>
<proteinExistence type="predicted"/>
<gene>
    <name evidence="4" type="ORF">Mal48_05300</name>
</gene>
<organism evidence="4 5">
    <name type="scientific">Thalassoglobus polymorphus</name>
    <dbReference type="NCBI Taxonomy" id="2527994"/>
    <lineage>
        <taxon>Bacteria</taxon>
        <taxon>Pseudomonadati</taxon>
        <taxon>Planctomycetota</taxon>
        <taxon>Planctomycetia</taxon>
        <taxon>Planctomycetales</taxon>
        <taxon>Planctomycetaceae</taxon>
        <taxon>Thalassoglobus</taxon>
    </lineage>
</organism>
<dbReference type="RefSeq" id="WP_145195766.1">
    <property type="nucleotide sequence ID" value="NZ_CP036267.1"/>
</dbReference>
<evidence type="ECO:0000259" key="3">
    <source>
        <dbReference type="Pfam" id="PF13435"/>
    </source>
</evidence>
<dbReference type="PANTHER" id="PTHR35038:SF8">
    <property type="entry name" value="C-TYPE POLYHEME CYTOCHROME OMCC"/>
    <property type="match status" value="1"/>
</dbReference>
<accession>A0A517QIA6</accession>
<dbReference type="InterPro" id="IPR036280">
    <property type="entry name" value="Multihaem_cyt_sf"/>
</dbReference>
<dbReference type="Proteomes" id="UP000315724">
    <property type="component" value="Chromosome"/>
</dbReference>
<dbReference type="EMBL" id="CP036267">
    <property type="protein sequence ID" value="QDT31297.1"/>
    <property type="molecule type" value="Genomic_DNA"/>
</dbReference>
<sequence>MQNDSEKRLKSDSVLWLLPMLILVGGLASLAVSRTDSPEDRPRPVVLSSQPRVSQERCAECHSDITDEFHLAPHSRTLKRVPPDEFIEKFAGRSVKLQGTGVEMEYRVEDDRLAVSSSAYPRELPIEWIFGSGTHACTPLITWTDAHGKTTSLEHSVSWYPDGKLARTLGMEELKETEGLLALGVPRTPAQTVNCFGCHATHVPVHQGKIDFDGIEPGIGCIRCHKGTAEHVRNMDEGFAATIERFSQLSPREAVDRCGECHRRADELDGEIRPDDKTLPRFASVGLVQSPCFKQQAGMKLPSGKPARLDCTTCHDPHRPAIRDWKVHTAVCLDCHHSNNEAAHDCPRAARDSNCLKCHMPKVPANEHLEFTDHWIRIQENFDSDSVDD</sequence>
<evidence type="ECO:0000313" key="5">
    <source>
        <dbReference type="Proteomes" id="UP000315724"/>
    </source>
</evidence>
<dbReference type="AlphaFoldDB" id="A0A517QIA6"/>
<protein>
    <recommendedName>
        <fullName evidence="3">Cytochrome c-552/4 domain-containing protein</fullName>
    </recommendedName>
</protein>
<evidence type="ECO:0000256" key="1">
    <source>
        <dbReference type="ARBA" id="ARBA00022729"/>
    </source>
</evidence>